<sequence>MSGKGSTSAFSSFQVNSQDVWDADDGEYLRIISFKAAQKTAQKVIESHKKEASNRSTSACSSVSKNECS</sequence>
<dbReference type="Proteomes" id="UP000230066">
    <property type="component" value="Unassembled WGS sequence"/>
</dbReference>
<reference evidence="2" key="1">
    <citation type="submission" date="2019-03" db="EMBL/GenBank/DDBJ databases">
        <title>Improved annotation for the trematode Fasciola hepatica.</title>
        <authorList>
            <person name="Choi Y.-J."/>
            <person name="Martin J."/>
            <person name="Mitreva M."/>
        </authorList>
    </citation>
    <scope>NUCLEOTIDE SEQUENCE [LARGE SCALE GENOMIC DNA]</scope>
</reference>
<proteinExistence type="predicted"/>
<evidence type="ECO:0000313" key="2">
    <source>
        <dbReference type="EMBL" id="THD26106.1"/>
    </source>
</evidence>
<protein>
    <submittedName>
        <fullName evidence="2">Uncharacterized protein</fullName>
    </submittedName>
</protein>
<organism evidence="2 3">
    <name type="scientific">Fasciola hepatica</name>
    <name type="common">Liver fluke</name>
    <dbReference type="NCBI Taxonomy" id="6192"/>
    <lineage>
        <taxon>Eukaryota</taxon>
        <taxon>Metazoa</taxon>
        <taxon>Spiralia</taxon>
        <taxon>Lophotrochozoa</taxon>
        <taxon>Platyhelminthes</taxon>
        <taxon>Trematoda</taxon>
        <taxon>Digenea</taxon>
        <taxon>Plagiorchiida</taxon>
        <taxon>Echinostomata</taxon>
        <taxon>Echinostomatoidea</taxon>
        <taxon>Fasciolidae</taxon>
        <taxon>Fasciola</taxon>
    </lineage>
</organism>
<gene>
    <name evidence="2" type="ORF">D915_003007</name>
</gene>
<evidence type="ECO:0000313" key="3">
    <source>
        <dbReference type="Proteomes" id="UP000230066"/>
    </source>
</evidence>
<accession>A0A4E0RET7</accession>
<evidence type="ECO:0000256" key="1">
    <source>
        <dbReference type="SAM" id="MobiDB-lite"/>
    </source>
</evidence>
<dbReference type="EMBL" id="JXXN02000862">
    <property type="protein sequence ID" value="THD26106.1"/>
    <property type="molecule type" value="Genomic_DNA"/>
</dbReference>
<keyword evidence="3" id="KW-1185">Reference proteome</keyword>
<comment type="caution">
    <text evidence="2">The sequence shown here is derived from an EMBL/GenBank/DDBJ whole genome shotgun (WGS) entry which is preliminary data.</text>
</comment>
<feature type="region of interest" description="Disordered" evidence="1">
    <location>
        <begin position="46"/>
        <end position="69"/>
    </location>
</feature>
<dbReference type="AlphaFoldDB" id="A0A4E0RET7"/>
<feature type="compositionally biased region" description="Polar residues" evidence="1">
    <location>
        <begin position="54"/>
        <end position="69"/>
    </location>
</feature>
<name>A0A4E0RET7_FASHE</name>